<dbReference type="CDD" id="cd24068">
    <property type="entry name" value="ASKHA_NBD_ROK_FnNanK-like"/>
    <property type="match status" value="1"/>
</dbReference>
<proteinExistence type="predicted"/>
<protein>
    <submittedName>
        <fullName evidence="1">ROK family protein</fullName>
    </submittedName>
</protein>
<dbReference type="InterPro" id="IPR043129">
    <property type="entry name" value="ATPase_NBD"/>
</dbReference>
<evidence type="ECO:0000313" key="1">
    <source>
        <dbReference type="EMBL" id="PTP21865.1"/>
    </source>
</evidence>
<dbReference type="AlphaFoldDB" id="A0A2T5ELU6"/>
<comment type="caution">
    <text evidence="1">The sequence shown here is derived from an EMBL/GenBank/DDBJ whole genome shotgun (WGS) entry which is preliminary data.</text>
</comment>
<dbReference type="EMBL" id="PIFK01000077">
    <property type="protein sequence ID" value="PTP21865.1"/>
    <property type="molecule type" value="Genomic_DNA"/>
</dbReference>
<evidence type="ECO:0000313" key="2">
    <source>
        <dbReference type="Proteomes" id="UP000244197"/>
    </source>
</evidence>
<dbReference type="PANTHER" id="PTHR18964">
    <property type="entry name" value="ROK (REPRESSOR, ORF, KINASE) FAMILY"/>
    <property type="match status" value="1"/>
</dbReference>
<dbReference type="InterPro" id="IPR000600">
    <property type="entry name" value="ROK"/>
</dbReference>
<reference evidence="1 2" key="1">
    <citation type="submission" date="2017-11" db="EMBL/GenBank/DDBJ databases">
        <title>Population delineation of vibrios coincides with oyster pathogenicity.</title>
        <authorList>
            <person name="Bruto M."/>
            <person name="Labreuche Y."/>
            <person name="James A."/>
            <person name="Piel D."/>
            <person name="Chenivesse S."/>
            <person name="Petton B."/>
            <person name="Polz M.F."/>
            <person name="Le Roux F."/>
        </authorList>
    </citation>
    <scope>NUCLEOTIDE SEQUENCE [LARGE SCALE GENOMIC DNA]</scope>
    <source>
        <strain evidence="1 2">FF_144</strain>
    </source>
</reference>
<gene>
    <name evidence="1" type="ORF">CWO07_23510</name>
</gene>
<sequence>MTTYLSFDIGGTDIKFGVVNDQGDILRQDKVKTASAGEDIIQTIVDIKQDLSQTYRFDGAAFSVPGFVNVDTGYLKAGGAISDFCEFNFKDILADKLALPVEVENDVNCVALAEKWQGKAKDMSDFICITLGTGIGGAIYTNNQLIRGHRSMAGEFGYTFIHYAHESQDKASETMNLTASVRDGLRRRYALYKGLSGFEHISGKDIFSLAEGGDSVAVRVIDEFYKSIAVGLHNLTFILNPEKIIIGGAISERPDLIPNVTQEMKRLLKAIPVINKLNLDEVVSIENTSFTNDNGLIGAVYHFLIMREKRTQ</sequence>
<dbReference type="SUPFAM" id="SSF53067">
    <property type="entry name" value="Actin-like ATPase domain"/>
    <property type="match status" value="1"/>
</dbReference>
<dbReference type="PANTHER" id="PTHR18964:SF165">
    <property type="entry name" value="BETA-GLUCOSIDE KINASE"/>
    <property type="match status" value="1"/>
</dbReference>
<organism evidence="1 2">
    <name type="scientific">Vibrio splendidus</name>
    <dbReference type="NCBI Taxonomy" id="29497"/>
    <lineage>
        <taxon>Bacteria</taxon>
        <taxon>Pseudomonadati</taxon>
        <taxon>Pseudomonadota</taxon>
        <taxon>Gammaproteobacteria</taxon>
        <taxon>Vibrionales</taxon>
        <taxon>Vibrionaceae</taxon>
        <taxon>Vibrio</taxon>
    </lineage>
</organism>
<dbReference type="Gene3D" id="3.30.420.40">
    <property type="match status" value="2"/>
</dbReference>
<name>A0A2T5ELU6_VIBSP</name>
<dbReference type="Pfam" id="PF00480">
    <property type="entry name" value="ROK"/>
    <property type="match status" value="1"/>
</dbReference>
<accession>A0A2T5ELU6</accession>
<dbReference type="RefSeq" id="WP_017088783.1">
    <property type="nucleotide sequence ID" value="NZ_PIFK01000077.1"/>
</dbReference>
<dbReference type="Proteomes" id="UP000244197">
    <property type="component" value="Unassembled WGS sequence"/>
</dbReference>